<evidence type="ECO:0000256" key="1">
    <source>
        <dbReference type="SAM" id="Phobius"/>
    </source>
</evidence>
<sequence length="387" mass="44921">MKWGITMFWIILIAIMLLLMWVDFLVGNYLVSIHNKSQHIRSRADKVDVYTTGDTLFEAMLVDIENARHSIDIQFFIIRNDRISNQLYSLLAGKQAEGIRVRFMADWAGSIAFRSKWLANKFPFLKTNKPRIPFFYHIQQRNHRKLMIIDEQVSYIGGFNLGDDYLGKNIELGNWRDYHLRLEGDISKIFQQCFAIDWGEKIDQKIAHDGDLQILSTEGNVLEKEIVRFIKESSESIEIGSPYFIPTKRMAQALHHALKRGVKITILFPDKADHILTKAAALPYLDKMQRAGASIYLYTNGFFHGKVLFFDEKMCDFGTANFDRRSVQVNQEINIIASNKHPIYDKMRTAFDVDVGSSKKMSEHWIKHQPMYLKLLALVVVPIRKLL</sequence>
<dbReference type="CDD" id="cd09112">
    <property type="entry name" value="PLDc_CLS_2"/>
    <property type="match status" value="1"/>
</dbReference>
<dbReference type="RefSeq" id="WP_244723615.1">
    <property type="nucleotide sequence ID" value="NZ_CP095072.1"/>
</dbReference>
<keyword evidence="4" id="KW-1185">Reference proteome</keyword>
<name>A0ABY4F0N7_9BACI</name>
<evidence type="ECO:0000313" key="4">
    <source>
        <dbReference type="Proteomes" id="UP000831782"/>
    </source>
</evidence>
<dbReference type="Pfam" id="PF13091">
    <property type="entry name" value="PLDc_2"/>
    <property type="match status" value="2"/>
</dbReference>
<feature type="domain" description="PLD phosphodiesterase" evidence="2">
    <location>
        <begin position="138"/>
        <end position="165"/>
    </location>
</feature>
<accession>A0ABY4F0N7</accession>
<keyword evidence="1" id="KW-1133">Transmembrane helix</keyword>
<protein>
    <submittedName>
        <fullName evidence="3">Phospholipase D-like domain-containing protein</fullName>
    </submittedName>
</protein>
<dbReference type="CDD" id="cd09110">
    <property type="entry name" value="PLDc_CLS_1"/>
    <property type="match status" value="1"/>
</dbReference>
<dbReference type="PANTHER" id="PTHR21248">
    <property type="entry name" value="CARDIOLIPIN SYNTHASE"/>
    <property type="match status" value="1"/>
</dbReference>
<dbReference type="PANTHER" id="PTHR21248:SF7">
    <property type="entry name" value="MINOR CARDIOLIPIN SYNTHASE CLSB"/>
    <property type="match status" value="1"/>
</dbReference>
<dbReference type="SUPFAM" id="SSF56024">
    <property type="entry name" value="Phospholipase D/nuclease"/>
    <property type="match status" value="2"/>
</dbReference>
<dbReference type="Proteomes" id="UP000831782">
    <property type="component" value="Chromosome"/>
</dbReference>
<gene>
    <name evidence="3" type="ORF">MUN88_09300</name>
</gene>
<feature type="domain" description="PLD phosphodiesterase" evidence="2">
    <location>
        <begin position="299"/>
        <end position="326"/>
    </location>
</feature>
<dbReference type="EMBL" id="CP095072">
    <property type="protein sequence ID" value="UOQ50227.1"/>
    <property type="molecule type" value="Genomic_DNA"/>
</dbReference>
<organism evidence="3 4">
    <name type="scientific">Gracilibacillus caseinilyticus</name>
    <dbReference type="NCBI Taxonomy" id="2932256"/>
    <lineage>
        <taxon>Bacteria</taxon>
        <taxon>Bacillati</taxon>
        <taxon>Bacillota</taxon>
        <taxon>Bacilli</taxon>
        <taxon>Bacillales</taxon>
        <taxon>Bacillaceae</taxon>
        <taxon>Gracilibacillus</taxon>
    </lineage>
</organism>
<dbReference type="SMART" id="SM00155">
    <property type="entry name" value="PLDc"/>
    <property type="match status" value="2"/>
</dbReference>
<keyword evidence="1" id="KW-0812">Transmembrane</keyword>
<reference evidence="3 4" key="1">
    <citation type="submission" date="2022-04" db="EMBL/GenBank/DDBJ databases">
        <title>Gracilibacillus sp. isolated from saltern.</title>
        <authorList>
            <person name="Won M."/>
            <person name="Lee C.-M."/>
            <person name="Woen H.-Y."/>
            <person name="Kwon S.-W."/>
        </authorList>
    </citation>
    <scope>NUCLEOTIDE SEQUENCE [LARGE SCALE GENOMIC DNA]</scope>
    <source>
        <strain evidence="3 4">SSWR10-1</strain>
    </source>
</reference>
<proteinExistence type="predicted"/>
<dbReference type="InterPro" id="IPR001736">
    <property type="entry name" value="PLipase_D/transphosphatidylase"/>
</dbReference>
<feature type="transmembrane region" description="Helical" evidence="1">
    <location>
        <begin position="6"/>
        <end position="31"/>
    </location>
</feature>
<dbReference type="PROSITE" id="PS50035">
    <property type="entry name" value="PLD"/>
    <property type="match status" value="2"/>
</dbReference>
<keyword evidence="1" id="KW-0472">Membrane</keyword>
<evidence type="ECO:0000313" key="3">
    <source>
        <dbReference type="EMBL" id="UOQ50227.1"/>
    </source>
</evidence>
<evidence type="ECO:0000259" key="2">
    <source>
        <dbReference type="PROSITE" id="PS50035"/>
    </source>
</evidence>
<dbReference type="Gene3D" id="3.30.870.10">
    <property type="entry name" value="Endonuclease Chain A"/>
    <property type="match status" value="2"/>
</dbReference>
<dbReference type="InterPro" id="IPR025202">
    <property type="entry name" value="PLD-like_dom"/>
</dbReference>